<feature type="transmembrane region" description="Helical" evidence="2">
    <location>
        <begin position="12"/>
        <end position="33"/>
    </location>
</feature>
<accession>A0A7J6Y2R8</accession>
<gene>
    <name evidence="3" type="ORF">ECC02_006006</name>
</gene>
<dbReference type="VEuPathDB" id="TriTrypDB:ECC02_006006"/>
<feature type="compositionally biased region" description="Basic and acidic residues" evidence="1">
    <location>
        <begin position="178"/>
        <end position="192"/>
    </location>
</feature>
<evidence type="ECO:0008006" key="5">
    <source>
        <dbReference type="Google" id="ProtNLM"/>
    </source>
</evidence>
<evidence type="ECO:0000313" key="3">
    <source>
        <dbReference type="EMBL" id="KAF5220989.1"/>
    </source>
</evidence>
<proteinExistence type="predicted"/>
<sequence>MSVCMHACMHFSFSFIVCACMRASVCTLFQWFWSCFVSLRTATRKEREKGEEMDFDDDVLPLMREMDAKLIRMQSELLPLLASLNEDVLVTKYSVDEQARVSLATAFILVLLTYAHDRMQHVGGKKGMDARVQLKLERVSGYIKKLREITQLDNQLQGQKAVTAAATGGGKGARKRRREEADGGDVQRRELTDANAADDPYGDAILFTEIGRGAGRPLSSLVQSLLKHVTDSSAS</sequence>
<name>A0A7J6Y2R8_TRYCR</name>
<reference evidence="3 4" key="1">
    <citation type="journal article" date="2019" name="Genome Biol. Evol.">
        <title>Nanopore Sequencing Significantly Improves Genome Assembly of the Protozoan Parasite Trypanosoma cruzi.</title>
        <authorList>
            <person name="Diaz-Viraque F."/>
            <person name="Pita S."/>
            <person name="Greif G."/>
            <person name="de Souza R.C.M."/>
            <person name="Iraola G."/>
            <person name="Robello C."/>
        </authorList>
    </citation>
    <scope>NUCLEOTIDE SEQUENCE [LARGE SCALE GENOMIC DNA]</scope>
    <source>
        <strain evidence="3 4">Berenice</strain>
    </source>
</reference>
<organism evidence="3 4">
    <name type="scientific">Trypanosoma cruzi</name>
    <dbReference type="NCBI Taxonomy" id="5693"/>
    <lineage>
        <taxon>Eukaryota</taxon>
        <taxon>Discoba</taxon>
        <taxon>Euglenozoa</taxon>
        <taxon>Kinetoplastea</taxon>
        <taxon>Metakinetoplastina</taxon>
        <taxon>Trypanosomatida</taxon>
        <taxon>Trypanosomatidae</taxon>
        <taxon>Trypanosoma</taxon>
        <taxon>Schizotrypanum</taxon>
    </lineage>
</organism>
<feature type="region of interest" description="Disordered" evidence="1">
    <location>
        <begin position="160"/>
        <end position="194"/>
    </location>
</feature>
<dbReference type="VEuPathDB" id="TriTrypDB:BCY84_16441"/>
<dbReference type="EMBL" id="JABDHM010000043">
    <property type="protein sequence ID" value="KAF5220989.1"/>
    <property type="molecule type" value="Genomic_DNA"/>
</dbReference>
<keyword evidence="2" id="KW-0812">Transmembrane</keyword>
<keyword evidence="2" id="KW-0472">Membrane</keyword>
<dbReference type="Proteomes" id="UP000583944">
    <property type="component" value="Unassembled WGS sequence"/>
</dbReference>
<dbReference type="AlphaFoldDB" id="A0A7J6Y2R8"/>
<evidence type="ECO:0000313" key="4">
    <source>
        <dbReference type="Proteomes" id="UP000583944"/>
    </source>
</evidence>
<evidence type="ECO:0000256" key="1">
    <source>
        <dbReference type="SAM" id="MobiDB-lite"/>
    </source>
</evidence>
<protein>
    <recommendedName>
        <fullName evidence="5">Exosome-associated protein 3</fullName>
    </recommendedName>
</protein>
<evidence type="ECO:0000256" key="2">
    <source>
        <dbReference type="SAM" id="Phobius"/>
    </source>
</evidence>
<keyword evidence="2" id="KW-1133">Transmembrane helix</keyword>
<comment type="caution">
    <text evidence="3">The sequence shown here is derived from an EMBL/GenBank/DDBJ whole genome shotgun (WGS) entry which is preliminary data.</text>
</comment>